<dbReference type="Proteomes" id="UP000217549">
    <property type="component" value="Chromosome I"/>
</dbReference>
<evidence type="ECO:0000313" key="2">
    <source>
        <dbReference type="Proteomes" id="UP000217549"/>
    </source>
</evidence>
<gene>
    <name evidence="1" type="ORF">EHLA_2654</name>
</gene>
<dbReference type="Gene3D" id="3.40.190.10">
    <property type="entry name" value="Periplasmic binding protein-like II"/>
    <property type="match status" value="2"/>
</dbReference>
<dbReference type="EMBL" id="LT907978">
    <property type="protein sequence ID" value="SOB73208.1"/>
    <property type="molecule type" value="Genomic_DNA"/>
</dbReference>
<protein>
    <submittedName>
        <fullName evidence="1">TRAP transporter solute receptor, TAXI family</fullName>
    </submittedName>
</protein>
<keyword evidence="2" id="KW-1185">Reference proteome</keyword>
<dbReference type="NCBIfam" id="TIGR02122">
    <property type="entry name" value="TRAP_TAXI"/>
    <property type="match status" value="1"/>
</dbReference>
<dbReference type="PANTHER" id="PTHR42941">
    <property type="entry name" value="SLL1037 PROTEIN"/>
    <property type="match status" value="1"/>
</dbReference>
<name>A0A285PUA0_9FIRM</name>
<dbReference type="AlphaFoldDB" id="A0A285PUA0"/>
<dbReference type="SUPFAM" id="SSF53850">
    <property type="entry name" value="Periplasmic binding protein-like II"/>
    <property type="match status" value="1"/>
</dbReference>
<dbReference type="KEGG" id="ehl:EHLA_2654"/>
<reference evidence="2" key="1">
    <citation type="submission" date="2017-09" db="EMBL/GenBank/DDBJ databases">
        <authorList>
            <person name="Shetty A S."/>
        </authorList>
    </citation>
    <scope>NUCLEOTIDE SEQUENCE [LARGE SCALE GENOMIC DNA]</scope>
</reference>
<dbReference type="CDD" id="cd13567">
    <property type="entry name" value="PBP2_TtGluBP"/>
    <property type="match status" value="1"/>
</dbReference>
<dbReference type="PANTHER" id="PTHR42941:SF1">
    <property type="entry name" value="SLL1037 PROTEIN"/>
    <property type="match status" value="1"/>
</dbReference>
<dbReference type="InterPro" id="IPR011852">
    <property type="entry name" value="TRAP_TAXI"/>
</dbReference>
<sequence length="312" mass="33942">MCILMLASLLTGCGMNTRKIKFGAAGLGGTYRVFGDTFANLVTSKNKKYSMEVKTTAGSAANLRLLSDGYIQMAIAQMDLTNDAYERTGIFENKKKHGGYSAVAALYTEACQVVVRADSGINTIEDLQDKRVSVGEEESGTEQNAKQILAVYGLNDSLVDEVNLDYTNAAQELKAGTIDAFFCTAGAQTTAIGELAKKCEIRLLNIDEKSADKLKRTYKFYTDCTIPKETYQGQTEDIQTVGVKAVLLASDKLSADTVKDITKILFKNKEELQYSLPVDISIDEKTAVEGVTIPFHEGAAAYYEECGINIAD</sequence>
<dbReference type="STRING" id="39488.ERS852450_00783"/>
<dbReference type="Pfam" id="PF16868">
    <property type="entry name" value="NMT1_3"/>
    <property type="match status" value="1"/>
</dbReference>
<organism evidence="1 2">
    <name type="scientific">Anaerobutyricum hallii</name>
    <dbReference type="NCBI Taxonomy" id="39488"/>
    <lineage>
        <taxon>Bacteria</taxon>
        <taxon>Bacillati</taxon>
        <taxon>Bacillota</taxon>
        <taxon>Clostridia</taxon>
        <taxon>Lachnospirales</taxon>
        <taxon>Lachnospiraceae</taxon>
        <taxon>Anaerobutyricum</taxon>
    </lineage>
</organism>
<proteinExistence type="predicted"/>
<accession>A0A285PUA0</accession>
<keyword evidence="1" id="KW-0675">Receptor</keyword>
<evidence type="ECO:0000313" key="1">
    <source>
        <dbReference type="EMBL" id="SOB73208.1"/>
    </source>
</evidence>
<dbReference type="RefSeq" id="WP_096241679.1">
    <property type="nucleotide sequence ID" value="NZ_LT907978.1"/>
</dbReference>